<dbReference type="EMBL" id="CASHTH010001979">
    <property type="protein sequence ID" value="CAI8022838.1"/>
    <property type="molecule type" value="Genomic_DNA"/>
</dbReference>
<sequence>MATKERPKSAYEGGRLPKNESWGTIVETNRGLGHQKGSKDDVDAIVERLSTVTANPKVPDAQRTGALKQSGIMNSYAWKGY</sequence>
<name>A0AA35WIL9_GEOBA</name>
<dbReference type="Proteomes" id="UP001174909">
    <property type="component" value="Unassembled WGS sequence"/>
</dbReference>
<proteinExistence type="predicted"/>
<dbReference type="AlphaFoldDB" id="A0AA35WIL9"/>
<evidence type="ECO:0000313" key="2">
    <source>
        <dbReference type="EMBL" id="CAI8022838.1"/>
    </source>
</evidence>
<gene>
    <name evidence="2" type="ORF">GBAR_LOCUS13367</name>
</gene>
<protein>
    <submittedName>
        <fullName evidence="2">Uncharacterized protein</fullName>
    </submittedName>
</protein>
<reference evidence="2" key="1">
    <citation type="submission" date="2023-03" db="EMBL/GenBank/DDBJ databases">
        <authorList>
            <person name="Steffen K."/>
            <person name="Cardenas P."/>
        </authorList>
    </citation>
    <scope>NUCLEOTIDE SEQUENCE</scope>
</reference>
<evidence type="ECO:0000313" key="3">
    <source>
        <dbReference type="Proteomes" id="UP001174909"/>
    </source>
</evidence>
<comment type="caution">
    <text evidence="2">The sequence shown here is derived from an EMBL/GenBank/DDBJ whole genome shotgun (WGS) entry which is preliminary data.</text>
</comment>
<evidence type="ECO:0000256" key="1">
    <source>
        <dbReference type="SAM" id="MobiDB-lite"/>
    </source>
</evidence>
<keyword evidence="3" id="KW-1185">Reference proteome</keyword>
<accession>A0AA35WIL9</accession>
<feature type="region of interest" description="Disordered" evidence="1">
    <location>
        <begin position="1"/>
        <end position="22"/>
    </location>
</feature>
<organism evidence="2 3">
    <name type="scientific">Geodia barretti</name>
    <name type="common">Barrett's horny sponge</name>
    <dbReference type="NCBI Taxonomy" id="519541"/>
    <lineage>
        <taxon>Eukaryota</taxon>
        <taxon>Metazoa</taxon>
        <taxon>Porifera</taxon>
        <taxon>Demospongiae</taxon>
        <taxon>Heteroscleromorpha</taxon>
        <taxon>Tetractinellida</taxon>
        <taxon>Astrophorina</taxon>
        <taxon>Geodiidae</taxon>
        <taxon>Geodia</taxon>
    </lineage>
</organism>